<dbReference type="AlphaFoldDB" id="A0A1X7AIR4"/>
<dbReference type="PANTHER" id="PTHR43611">
    <property type="entry name" value="ALPHA-D-GLUCOSE 1-PHOSPHATE PHOSPHATASE"/>
    <property type="match status" value="1"/>
</dbReference>
<dbReference type="EC" id="3.1.3.5" evidence="1"/>
<dbReference type="Proteomes" id="UP000196573">
    <property type="component" value="Unassembled WGS sequence"/>
</dbReference>
<dbReference type="NCBIfam" id="NF011564">
    <property type="entry name" value="PRK14988.1"/>
    <property type="match status" value="1"/>
</dbReference>
<dbReference type="Gene3D" id="3.40.50.1000">
    <property type="entry name" value="HAD superfamily/HAD-like"/>
    <property type="match status" value="1"/>
</dbReference>
<dbReference type="InterPro" id="IPR036412">
    <property type="entry name" value="HAD-like_sf"/>
</dbReference>
<gene>
    <name evidence="1" type="primary">yrfG</name>
    <name evidence="1" type="ORF">EHSB41UT_01962</name>
</gene>
<dbReference type="OrthoDB" id="9773910at2"/>
<dbReference type="SUPFAM" id="SSF56784">
    <property type="entry name" value="HAD-like"/>
    <property type="match status" value="1"/>
</dbReference>
<sequence length="218" mass="25177">MLPWSDIDTVIFDMDGTLLDLHFDSYFWKQLVPERYGAKVGISPEQAWEAFRPKLEKVAGTLEWYCFDYWAKELDLDIMAMKRDITHKIRFRPAAEELLKSLRASSKDVVLATNSNRDGLELKMEFIPFAQYFDALYSAHDFGLPKEEQAFWHKLASVHPFDPERTLFVDDNLDVLRSAQTYGIKHLLAIAQPDLSRPVIETGEFAAADDFNKLLPVE</sequence>
<evidence type="ECO:0000313" key="1">
    <source>
        <dbReference type="EMBL" id="SMA45614.1"/>
    </source>
</evidence>
<reference evidence="1 2" key="1">
    <citation type="submission" date="2017-03" db="EMBL/GenBank/DDBJ databases">
        <authorList>
            <person name="Afonso C.L."/>
            <person name="Miller P.J."/>
            <person name="Scott M.A."/>
            <person name="Spackman E."/>
            <person name="Goraichik I."/>
            <person name="Dimitrov K.M."/>
            <person name="Suarez D.L."/>
            <person name="Swayne D.E."/>
        </authorList>
    </citation>
    <scope>NUCLEOTIDE SEQUENCE [LARGE SCALE GENOMIC DNA]</scope>
    <source>
        <strain evidence="1">SB41UT1</strain>
    </source>
</reference>
<dbReference type="InterPro" id="IPR006439">
    <property type="entry name" value="HAD-SF_hydro_IA"/>
</dbReference>
<protein>
    <submittedName>
        <fullName evidence="1">GMP/IMP nucleotidase YrfG</fullName>
        <ecNumber evidence="1">3.1.3.5</ecNumber>
    </submittedName>
</protein>
<keyword evidence="2" id="KW-1185">Reference proteome</keyword>
<name>A0A1X7AIR4_9GAMM</name>
<organism evidence="1 2">
    <name type="scientific">Parendozoicomonas haliclonae</name>
    <dbReference type="NCBI Taxonomy" id="1960125"/>
    <lineage>
        <taxon>Bacteria</taxon>
        <taxon>Pseudomonadati</taxon>
        <taxon>Pseudomonadota</taxon>
        <taxon>Gammaproteobacteria</taxon>
        <taxon>Oceanospirillales</taxon>
        <taxon>Endozoicomonadaceae</taxon>
        <taxon>Parendozoicomonas</taxon>
    </lineage>
</organism>
<evidence type="ECO:0000313" key="2">
    <source>
        <dbReference type="Proteomes" id="UP000196573"/>
    </source>
</evidence>
<dbReference type="PRINTS" id="PR00413">
    <property type="entry name" value="HADHALOGNASE"/>
</dbReference>
<dbReference type="Pfam" id="PF00702">
    <property type="entry name" value="Hydrolase"/>
    <property type="match status" value="1"/>
</dbReference>
<dbReference type="PANTHER" id="PTHR43611:SF3">
    <property type="entry name" value="FLAVIN MONONUCLEOTIDE HYDROLASE 1, CHLOROPLATIC"/>
    <property type="match status" value="1"/>
</dbReference>
<dbReference type="SFLD" id="SFLDG01129">
    <property type="entry name" value="C1.5:_HAD__Beta-PGM__Phosphata"/>
    <property type="match status" value="1"/>
</dbReference>
<dbReference type="NCBIfam" id="TIGR01509">
    <property type="entry name" value="HAD-SF-IA-v3"/>
    <property type="match status" value="1"/>
</dbReference>
<dbReference type="GO" id="GO:0008253">
    <property type="term" value="F:5'-nucleotidase activity"/>
    <property type="evidence" value="ECO:0007669"/>
    <property type="project" value="UniProtKB-EC"/>
</dbReference>
<dbReference type="EMBL" id="FWPT01000004">
    <property type="protein sequence ID" value="SMA45614.1"/>
    <property type="molecule type" value="Genomic_DNA"/>
</dbReference>
<proteinExistence type="predicted"/>
<accession>A0A1X7AIR4</accession>
<dbReference type="InterPro" id="IPR023214">
    <property type="entry name" value="HAD_sf"/>
</dbReference>
<dbReference type="RefSeq" id="WP_087109316.1">
    <property type="nucleotide sequence ID" value="NZ_CBCSCN010000002.1"/>
</dbReference>
<keyword evidence="1" id="KW-0378">Hydrolase</keyword>
<dbReference type="SFLD" id="SFLDS00003">
    <property type="entry name" value="Haloacid_Dehalogenase"/>
    <property type="match status" value="1"/>
</dbReference>